<reference evidence="1 2" key="1">
    <citation type="submission" date="2024-01" db="EMBL/GenBank/DDBJ databases">
        <title>The genomes of 5 underutilized Papilionoideae crops provide insights into root nodulation and disease resistanc.</title>
        <authorList>
            <person name="Jiang F."/>
        </authorList>
    </citation>
    <scope>NUCLEOTIDE SEQUENCE [LARGE SCALE GENOMIC DNA]</scope>
    <source>
        <strain evidence="1">LVBAO_FW01</strain>
        <tissue evidence="1">Leaves</tissue>
    </source>
</reference>
<evidence type="ECO:0000313" key="1">
    <source>
        <dbReference type="EMBL" id="KAK7295915.1"/>
    </source>
</evidence>
<proteinExistence type="predicted"/>
<gene>
    <name evidence="1" type="ORF">VNO77_51121</name>
</gene>
<dbReference type="Proteomes" id="UP001367508">
    <property type="component" value="Unassembled WGS sequence"/>
</dbReference>
<name>A0AAN9JBI2_CANGL</name>
<protein>
    <submittedName>
        <fullName evidence="1">Uncharacterized protein</fullName>
    </submittedName>
</protein>
<accession>A0AAN9JBI2</accession>
<keyword evidence="2" id="KW-1185">Reference proteome</keyword>
<dbReference type="AlphaFoldDB" id="A0AAN9JBI2"/>
<dbReference type="EMBL" id="JAYMYQ010000098">
    <property type="protein sequence ID" value="KAK7295915.1"/>
    <property type="molecule type" value="Genomic_DNA"/>
</dbReference>
<organism evidence="1 2">
    <name type="scientific">Canavalia gladiata</name>
    <name type="common">Sword bean</name>
    <name type="synonym">Dolichos gladiatus</name>
    <dbReference type="NCBI Taxonomy" id="3824"/>
    <lineage>
        <taxon>Eukaryota</taxon>
        <taxon>Viridiplantae</taxon>
        <taxon>Streptophyta</taxon>
        <taxon>Embryophyta</taxon>
        <taxon>Tracheophyta</taxon>
        <taxon>Spermatophyta</taxon>
        <taxon>Magnoliopsida</taxon>
        <taxon>eudicotyledons</taxon>
        <taxon>Gunneridae</taxon>
        <taxon>Pentapetalae</taxon>
        <taxon>rosids</taxon>
        <taxon>fabids</taxon>
        <taxon>Fabales</taxon>
        <taxon>Fabaceae</taxon>
        <taxon>Papilionoideae</taxon>
        <taxon>50 kb inversion clade</taxon>
        <taxon>NPAAA clade</taxon>
        <taxon>indigoferoid/millettioid clade</taxon>
        <taxon>Phaseoleae</taxon>
        <taxon>Canavalia</taxon>
    </lineage>
</organism>
<evidence type="ECO:0000313" key="2">
    <source>
        <dbReference type="Proteomes" id="UP001367508"/>
    </source>
</evidence>
<sequence length="165" mass="17649">METIGLRAGSKRKVLTPPKRAKAFSPRIRATSWISRFLAALYTVSPFGGVRRRYIRGSALISVTISLPKSLVSDVGGAEFAKKFRCTSIGDSSSDSLNMGLILILKDSLGKGSVTSISKEGRTFYYAFSPFPAVARANLSSTGAPTAYFLGAIPTIIPRPLSLSL</sequence>
<comment type="caution">
    <text evidence="1">The sequence shown here is derived from an EMBL/GenBank/DDBJ whole genome shotgun (WGS) entry which is preliminary data.</text>
</comment>